<sequence length="188" mass="20884">MGFRLPGMRKASFATNEASSKGMEVAKGHLAVYVGEKMKRFVIPVSFLNQPSFQDLLSQAVEEFGYDHPMGGLTIPCGEHEFLDITSRLMSINTQNMGFRLPGIKKASLHTIKASSKAMDLPKGYLAVYVGEKMKRFMIPVSFLNQPLFQDLLIQAEEEFGYDHPLGGLTIPCGEDLFLDITSRLNSC</sequence>
<comment type="caution">
    <text evidence="2">The sequence shown here is derived from an EMBL/GenBank/DDBJ whole genome shotgun (WGS) entry which is preliminary data.</text>
</comment>
<comment type="similarity">
    <text evidence="1">Belongs to the ARG7 family.</text>
</comment>
<proteinExistence type="inferred from homology"/>
<dbReference type="Pfam" id="PF02519">
    <property type="entry name" value="Auxin_inducible"/>
    <property type="match status" value="2"/>
</dbReference>
<dbReference type="EMBL" id="JABFOF010000005">
    <property type="protein sequence ID" value="KAG2397964.1"/>
    <property type="molecule type" value="Genomic_DNA"/>
</dbReference>
<dbReference type="AlphaFoldDB" id="A0A8T0KEC3"/>
<accession>A0A8T0KEC3</accession>
<name>A0A8T0KEC3_PHAAN</name>
<evidence type="ECO:0000313" key="3">
    <source>
        <dbReference type="Proteomes" id="UP000743370"/>
    </source>
</evidence>
<dbReference type="GO" id="GO:0009733">
    <property type="term" value="P:response to auxin"/>
    <property type="evidence" value="ECO:0007669"/>
    <property type="project" value="InterPro"/>
</dbReference>
<organism evidence="2 3">
    <name type="scientific">Phaseolus angularis</name>
    <name type="common">Azuki bean</name>
    <name type="synonym">Vigna angularis</name>
    <dbReference type="NCBI Taxonomy" id="3914"/>
    <lineage>
        <taxon>Eukaryota</taxon>
        <taxon>Viridiplantae</taxon>
        <taxon>Streptophyta</taxon>
        <taxon>Embryophyta</taxon>
        <taxon>Tracheophyta</taxon>
        <taxon>Spermatophyta</taxon>
        <taxon>Magnoliopsida</taxon>
        <taxon>eudicotyledons</taxon>
        <taxon>Gunneridae</taxon>
        <taxon>Pentapetalae</taxon>
        <taxon>rosids</taxon>
        <taxon>fabids</taxon>
        <taxon>Fabales</taxon>
        <taxon>Fabaceae</taxon>
        <taxon>Papilionoideae</taxon>
        <taxon>50 kb inversion clade</taxon>
        <taxon>NPAAA clade</taxon>
        <taxon>indigoferoid/millettioid clade</taxon>
        <taxon>Phaseoleae</taxon>
        <taxon>Vigna</taxon>
    </lineage>
</organism>
<protein>
    <submittedName>
        <fullName evidence="2">Auxin-induced protein</fullName>
    </submittedName>
</protein>
<dbReference type="InterPro" id="IPR003676">
    <property type="entry name" value="SAUR_fam"/>
</dbReference>
<evidence type="ECO:0000256" key="1">
    <source>
        <dbReference type="ARBA" id="ARBA00006974"/>
    </source>
</evidence>
<dbReference type="Proteomes" id="UP000743370">
    <property type="component" value="Unassembled WGS sequence"/>
</dbReference>
<gene>
    <name evidence="2" type="ORF">HKW66_Vig0138000</name>
</gene>
<reference evidence="2 3" key="1">
    <citation type="submission" date="2020-05" db="EMBL/GenBank/DDBJ databases">
        <title>Vigna angularis (adzuki bean) Var. LongXiaoDou No. 4 denovo assembly.</title>
        <authorList>
            <person name="Xiang H."/>
        </authorList>
    </citation>
    <scope>NUCLEOTIDE SEQUENCE [LARGE SCALE GENOMIC DNA]</scope>
    <source>
        <tissue evidence="2">Leaf</tissue>
    </source>
</reference>
<evidence type="ECO:0000313" key="2">
    <source>
        <dbReference type="EMBL" id="KAG2397964.1"/>
    </source>
</evidence>
<dbReference type="PANTHER" id="PTHR31929">
    <property type="entry name" value="SAUR-LIKE AUXIN-RESPONSIVE PROTEIN FAMILY-RELATED"/>
    <property type="match status" value="1"/>
</dbReference>